<feature type="transmembrane region" description="Helical" evidence="6">
    <location>
        <begin position="31"/>
        <end position="53"/>
    </location>
</feature>
<keyword evidence="3 6" id="KW-0812">Transmembrane</keyword>
<dbReference type="PANTHER" id="PTHR40077">
    <property type="entry name" value="MEMBRANE PROTEIN-RELATED"/>
    <property type="match status" value="1"/>
</dbReference>
<dbReference type="RefSeq" id="WP_373971050.1">
    <property type="nucleotide sequence ID" value="NZ_JBHDLJ010000003.1"/>
</dbReference>
<keyword evidence="4 6" id="KW-1133">Transmembrane helix</keyword>
<evidence type="ECO:0000313" key="8">
    <source>
        <dbReference type="EMBL" id="MFB0833872.1"/>
    </source>
</evidence>
<reference evidence="8 9" key="1">
    <citation type="submission" date="2024-09" db="EMBL/GenBank/DDBJ databases">
        <authorList>
            <person name="Salinas-Garcia M.A."/>
            <person name="Prieme A."/>
        </authorList>
    </citation>
    <scope>NUCLEOTIDE SEQUENCE [LARGE SCALE GENOMIC DNA]</scope>
    <source>
        <strain evidence="8 9">DSM 21081</strain>
    </source>
</reference>
<keyword evidence="2" id="KW-1003">Cell membrane</keyword>
<evidence type="ECO:0000256" key="1">
    <source>
        <dbReference type="ARBA" id="ARBA00004651"/>
    </source>
</evidence>
<comment type="subcellular location">
    <subcellularLocation>
        <location evidence="1">Cell membrane</location>
        <topology evidence="1">Multi-pass membrane protein</topology>
    </subcellularLocation>
</comment>
<protein>
    <submittedName>
        <fullName evidence="8">DUF3817 domain-containing protein</fullName>
    </submittedName>
</protein>
<dbReference type="Proteomes" id="UP001575652">
    <property type="component" value="Unassembled WGS sequence"/>
</dbReference>
<evidence type="ECO:0000313" key="9">
    <source>
        <dbReference type="Proteomes" id="UP001575652"/>
    </source>
</evidence>
<feature type="domain" description="DUF3817" evidence="7">
    <location>
        <begin position="28"/>
        <end position="139"/>
    </location>
</feature>
<dbReference type="PANTHER" id="PTHR40077:SF2">
    <property type="entry name" value="MEMBRANE PROTEIN"/>
    <property type="match status" value="1"/>
</dbReference>
<evidence type="ECO:0000256" key="5">
    <source>
        <dbReference type="ARBA" id="ARBA00023136"/>
    </source>
</evidence>
<evidence type="ECO:0000256" key="6">
    <source>
        <dbReference type="SAM" id="Phobius"/>
    </source>
</evidence>
<name>A0ABV4UNP4_9MICC</name>
<comment type="caution">
    <text evidence="8">The sequence shown here is derived from an EMBL/GenBank/DDBJ whole genome shotgun (WGS) entry which is preliminary data.</text>
</comment>
<keyword evidence="9" id="KW-1185">Reference proteome</keyword>
<sequence length="156" mass="17295">MSQQPAPARQKKRRFAGTPAQIRSAAAFYKVLAYATGVMLLLVVVEMVAKYGYGTEIVVGGTLADGSSNTFGFLPEGSFEGGINLSTVVLIVHGWMYVAYLIADFRLWSLMRWPFSRFITIALGGVVPLLSFFMERKVHSEVERELATHPEAAKRY</sequence>
<dbReference type="InterPro" id="IPR023845">
    <property type="entry name" value="DUF3817_TM"/>
</dbReference>
<gene>
    <name evidence="8" type="ORF">ACETWP_04660</name>
</gene>
<organism evidence="8 9">
    <name type="scientific">Arthrobacter halodurans</name>
    <dbReference type="NCBI Taxonomy" id="516699"/>
    <lineage>
        <taxon>Bacteria</taxon>
        <taxon>Bacillati</taxon>
        <taxon>Actinomycetota</taxon>
        <taxon>Actinomycetes</taxon>
        <taxon>Micrococcales</taxon>
        <taxon>Micrococcaceae</taxon>
        <taxon>Arthrobacter</taxon>
    </lineage>
</organism>
<feature type="transmembrane region" description="Helical" evidence="6">
    <location>
        <begin position="115"/>
        <end position="134"/>
    </location>
</feature>
<evidence type="ECO:0000256" key="4">
    <source>
        <dbReference type="ARBA" id="ARBA00022989"/>
    </source>
</evidence>
<dbReference type="Pfam" id="PF12823">
    <property type="entry name" value="DUF3817"/>
    <property type="match status" value="1"/>
</dbReference>
<keyword evidence="5 6" id="KW-0472">Membrane</keyword>
<dbReference type="EMBL" id="JBHDLJ010000003">
    <property type="protein sequence ID" value="MFB0833872.1"/>
    <property type="molecule type" value="Genomic_DNA"/>
</dbReference>
<dbReference type="NCBIfam" id="TIGR03954">
    <property type="entry name" value="integ_memb_HG"/>
    <property type="match status" value="1"/>
</dbReference>
<evidence type="ECO:0000256" key="3">
    <source>
        <dbReference type="ARBA" id="ARBA00022692"/>
    </source>
</evidence>
<feature type="transmembrane region" description="Helical" evidence="6">
    <location>
        <begin position="83"/>
        <end position="103"/>
    </location>
</feature>
<evidence type="ECO:0000259" key="7">
    <source>
        <dbReference type="Pfam" id="PF12823"/>
    </source>
</evidence>
<proteinExistence type="predicted"/>
<accession>A0ABV4UNP4</accession>
<evidence type="ECO:0000256" key="2">
    <source>
        <dbReference type="ARBA" id="ARBA00022475"/>
    </source>
</evidence>